<proteinExistence type="predicted"/>
<keyword evidence="3" id="KW-1185">Reference proteome</keyword>
<dbReference type="RefSeq" id="WP_073325615.1">
    <property type="nucleotide sequence ID" value="NZ_FQYO01000001.1"/>
</dbReference>
<organism evidence="2 3">
    <name type="scientific">Wenxinia saemankumensis</name>
    <dbReference type="NCBI Taxonomy" id="1447782"/>
    <lineage>
        <taxon>Bacteria</taxon>
        <taxon>Pseudomonadati</taxon>
        <taxon>Pseudomonadota</taxon>
        <taxon>Alphaproteobacteria</taxon>
        <taxon>Rhodobacterales</taxon>
        <taxon>Roseobacteraceae</taxon>
        <taxon>Wenxinia</taxon>
    </lineage>
</organism>
<dbReference type="EMBL" id="FQYO01000001">
    <property type="protein sequence ID" value="SHI29786.1"/>
    <property type="molecule type" value="Genomic_DNA"/>
</dbReference>
<evidence type="ECO:0000313" key="3">
    <source>
        <dbReference type="Proteomes" id="UP000184292"/>
    </source>
</evidence>
<protein>
    <submittedName>
        <fullName evidence="2">Uncharacterized protein</fullName>
    </submittedName>
</protein>
<feature type="chain" id="PRO_5012816220" evidence="1">
    <location>
        <begin position="20"/>
        <end position="514"/>
    </location>
</feature>
<feature type="signal peptide" evidence="1">
    <location>
        <begin position="1"/>
        <end position="19"/>
    </location>
</feature>
<dbReference type="OrthoDB" id="7929427at2"/>
<sequence length="514" mass="53721">MRRTTILAALVLIAGPARAQEVASQDAPLSAIDWLSQSVALPAPDPEPAAPDEPAVADDATAPDITVSALDTPSADRVGVLPPAISGLPATLWSATPEDEVLAALAALPGSGLPASIDLQTRLMLAEAAPPQGAGADGALYMARVDRLLQLGALDAARALLEAGDPAADPRRFRRWFDVALLLGEEDAACRIMLDRPALAPTLPARVFCLARGGDWTAAALTLNTAIALGDVTEAEEALLTRFLDDGSAETAFPLPLPERTTPLDYRLYEAIGEALPTADLPLAFARADLRPIVAWRLRIEAAERLARAGAIGESVLFDLYTESRPAASGGVWDRATAIAALETALADADAAGLGDALPRAWAAMQEARLEVPFARAYARDLAGHGLAGEAGAIAHRLGLLTSSYESTAIAHEPTDPEDRFLHAIARGAAPEDTPPGPRAEAVRRAFAGEGNAMPDLDPARLGPSILAALDLLETGRRTDPALVAQALAGLRTLGLEDDARRLALQYVLLERPS</sequence>
<evidence type="ECO:0000256" key="1">
    <source>
        <dbReference type="SAM" id="SignalP"/>
    </source>
</evidence>
<keyword evidence="1" id="KW-0732">Signal</keyword>
<dbReference type="Proteomes" id="UP000184292">
    <property type="component" value="Unassembled WGS sequence"/>
</dbReference>
<gene>
    <name evidence="2" type="ORF">SAMN05444417_0115</name>
</gene>
<reference evidence="2 3" key="1">
    <citation type="submission" date="2016-11" db="EMBL/GenBank/DDBJ databases">
        <authorList>
            <person name="Jaros S."/>
            <person name="Januszkiewicz K."/>
            <person name="Wedrychowicz H."/>
        </authorList>
    </citation>
    <scope>NUCLEOTIDE SEQUENCE [LARGE SCALE GENOMIC DNA]</scope>
    <source>
        <strain evidence="2 3">DSM 100565</strain>
    </source>
</reference>
<evidence type="ECO:0000313" key="2">
    <source>
        <dbReference type="EMBL" id="SHI29786.1"/>
    </source>
</evidence>
<dbReference type="AlphaFoldDB" id="A0A1M6A083"/>
<name>A0A1M6A083_9RHOB</name>
<dbReference type="STRING" id="1447782.SAMN05444417_0115"/>
<accession>A0A1M6A083</accession>